<dbReference type="Gene3D" id="2.40.50.140">
    <property type="entry name" value="Nucleic acid-binding proteins"/>
    <property type="match status" value="1"/>
</dbReference>
<evidence type="ECO:0000259" key="1">
    <source>
        <dbReference type="Pfam" id="PF01336"/>
    </source>
</evidence>
<protein>
    <submittedName>
        <fullName evidence="3">DNA polymerase III subunit alpha</fullName>
        <ecNumber evidence="3">2.7.7.7</ecNumber>
    </submittedName>
</protein>
<dbReference type="GO" id="GO:0008408">
    <property type="term" value="F:3'-5' exonuclease activity"/>
    <property type="evidence" value="ECO:0007669"/>
    <property type="project" value="InterPro"/>
</dbReference>
<dbReference type="OrthoDB" id="9803237at2"/>
<dbReference type="InterPro" id="IPR004805">
    <property type="entry name" value="DnaE2/DnaE/PolC"/>
</dbReference>
<reference evidence="3 4" key="1">
    <citation type="submission" date="2015-09" db="EMBL/GenBank/DDBJ databases">
        <title>Genome sequence of Oxobacter pfennigii DSM 3222.</title>
        <authorList>
            <person name="Poehlein A."/>
            <person name="Bengelsdorf F.R."/>
            <person name="Schiel-Bengelsdorf B."/>
            <person name="Duerre P."/>
            <person name="Daniel R."/>
        </authorList>
    </citation>
    <scope>NUCLEOTIDE SEQUENCE [LARGE SCALE GENOMIC DNA]</scope>
    <source>
        <strain evidence="3 4">DSM 3222</strain>
    </source>
</reference>
<dbReference type="Pfam" id="PF14579">
    <property type="entry name" value="HHH_6"/>
    <property type="match status" value="1"/>
</dbReference>
<sequence length="405" mass="45383">MVGYQTAYLKRYYPVEFFAATLTSVMGSNDKIAFYIETCKKMGIEVLPPDINESNVTFTVSSGKIRFGLAAIKNVGKSGIIAIIKARKQKGFFVSFTDFCQKVKDGELNKRAVESLIKAGAFDSLGSYRSQLLSVFEQVMEGISGDRKRNLDGQISLFDMAGSKAEATKDILPNIKEFDKRYLLTMEKEMTGLYLSGHPLSEYSNELETHTTINTSEIFDDHSDDEINVPGKHSELDNKIVTMGGILASTKIKATRSGNVMAFVNLEDMYGSIEVLIFPKIYEKYSKLVQEDDMVLIKGRLSIREDEAPKLLAEEIKPLKKFDKYNGLGKLYLKIPQKKYNEIISTIKPILSSMRGPSPVYLVLEDGTNSKKNVQVANKELWVEITDDLLSKLYEILGQDCVKVG</sequence>
<dbReference type="PANTHER" id="PTHR32294:SF0">
    <property type="entry name" value="DNA POLYMERASE III SUBUNIT ALPHA"/>
    <property type="match status" value="1"/>
</dbReference>
<dbReference type="GO" id="GO:0003887">
    <property type="term" value="F:DNA-directed DNA polymerase activity"/>
    <property type="evidence" value="ECO:0007669"/>
    <property type="project" value="UniProtKB-EC"/>
</dbReference>
<accession>A0A0P8WLT9</accession>
<dbReference type="GO" id="GO:0006260">
    <property type="term" value="P:DNA replication"/>
    <property type="evidence" value="ECO:0007669"/>
    <property type="project" value="InterPro"/>
</dbReference>
<organism evidence="3 4">
    <name type="scientific">Oxobacter pfennigii</name>
    <dbReference type="NCBI Taxonomy" id="36849"/>
    <lineage>
        <taxon>Bacteria</taxon>
        <taxon>Bacillati</taxon>
        <taxon>Bacillota</taxon>
        <taxon>Clostridia</taxon>
        <taxon>Eubacteriales</taxon>
        <taxon>Clostridiaceae</taxon>
        <taxon>Oxobacter</taxon>
    </lineage>
</organism>
<dbReference type="Pfam" id="PF01336">
    <property type="entry name" value="tRNA_anti-codon"/>
    <property type="match status" value="1"/>
</dbReference>
<evidence type="ECO:0000313" key="4">
    <source>
        <dbReference type="Proteomes" id="UP000050326"/>
    </source>
</evidence>
<name>A0A0P8WLT9_9CLOT</name>
<dbReference type="Proteomes" id="UP000050326">
    <property type="component" value="Unassembled WGS sequence"/>
</dbReference>
<dbReference type="EMBL" id="LKET01000039">
    <property type="protein sequence ID" value="KPU43445.1"/>
    <property type="molecule type" value="Genomic_DNA"/>
</dbReference>
<dbReference type="GO" id="GO:0003676">
    <property type="term" value="F:nucleic acid binding"/>
    <property type="evidence" value="ECO:0007669"/>
    <property type="project" value="InterPro"/>
</dbReference>
<evidence type="ECO:0000313" key="3">
    <source>
        <dbReference type="EMBL" id="KPU43445.1"/>
    </source>
</evidence>
<comment type="caution">
    <text evidence="3">The sequence shown here is derived from an EMBL/GenBank/DDBJ whole genome shotgun (WGS) entry which is preliminary data.</text>
</comment>
<dbReference type="PANTHER" id="PTHR32294">
    <property type="entry name" value="DNA POLYMERASE III SUBUNIT ALPHA"/>
    <property type="match status" value="1"/>
</dbReference>
<proteinExistence type="predicted"/>
<dbReference type="Gene3D" id="1.10.150.870">
    <property type="match status" value="1"/>
</dbReference>
<dbReference type="InterPro" id="IPR029460">
    <property type="entry name" value="DNAPol_HHH"/>
</dbReference>
<keyword evidence="3" id="KW-0548">Nucleotidyltransferase</keyword>
<dbReference type="PATRIC" id="fig|36849.3.peg.3053"/>
<keyword evidence="4" id="KW-1185">Reference proteome</keyword>
<dbReference type="EC" id="2.7.7.7" evidence="3"/>
<dbReference type="InterPro" id="IPR004365">
    <property type="entry name" value="NA-bd_OB_tRNA"/>
</dbReference>
<evidence type="ECO:0000259" key="2">
    <source>
        <dbReference type="Pfam" id="PF14579"/>
    </source>
</evidence>
<dbReference type="InterPro" id="IPR012340">
    <property type="entry name" value="NA-bd_OB-fold"/>
</dbReference>
<dbReference type="AlphaFoldDB" id="A0A0P8WLT9"/>
<keyword evidence="3" id="KW-0808">Transferase</keyword>
<feature type="domain" description="OB" evidence="1">
    <location>
        <begin position="241"/>
        <end position="319"/>
    </location>
</feature>
<dbReference type="RefSeq" id="WP_054875887.1">
    <property type="nucleotide sequence ID" value="NZ_LKET01000039.1"/>
</dbReference>
<gene>
    <name evidence="3" type="primary">dnaE_2</name>
    <name evidence="3" type="ORF">OXPF_28860</name>
</gene>
<dbReference type="CDD" id="cd04485">
    <property type="entry name" value="DnaE_OBF"/>
    <property type="match status" value="1"/>
</dbReference>
<feature type="domain" description="DNA polymerase helix-hairpin-helix motif" evidence="2">
    <location>
        <begin position="43"/>
        <end position="132"/>
    </location>
</feature>
<dbReference type="STRING" id="36849.OXPF_28860"/>